<comment type="caution">
    <text evidence="2">The sequence shown here is derived from an EMBL/GenBank/DDBJ whole genome shotgun (WGS) entry which is preliminary data.</text>
</comment>
<keyword evidence="3" id="KW-1185">Reference proteome</keyword>
<organism evidence="2 3">
    <name type="scientific">Desmospora profundinema</name>
    <dbReference type="NCBI Taxonomy" id="1571184"/>
    <lineage>
        <taxon>Bacteria</taxon>
        <taxon>Bacillati</taxon>
        <taxon>Bacillota</taxon>
        <taxon>Bacilli</taxon>
        <taxon>Bacillales</taxon>
        <taxon>Thermoactinomycetaceae</taxon>
        <taxon>Desmospora</taxon>
    </lineage>
</organism>
<feature type="compositionally biased region" description="Basic and acidic residues" evidence="1">
    <location>
        <begin position="13"/>
        <end position="22"/>
    </location>
</feature>
<evidence type="ECO:0000256" key="1">
    <source>
        <dbReference type="SAM" id="MobiDB-lite"/>
    </source>
</evidence>
<evidence type="ECO:0000313" key="2">
    <source>
        <dbReference type="EMBL" id="MDR6224086.1"/>
    </source>
</evidence>
<evidence type="ECO:0000313" key="3">
    <source>
        <dbReference type="Proteomes" id="UP001185012"/>
    </source>
</evidence>
<dbReference type="EMBL" id="JAVDQG010000001">
    <property type="protein sequence ID" value="MDR6224086.1"/>
    <property type="molecule type" value="Genomic_DNA"/>
</dbReference>
<name>A0ABU1IH28_9BACL</name>
<proteinExistence type="predicted"/>
<sequence length="62" mass="7196">MLGVNRVQKMIERMGLDEEMSKRPKGKRSTAVAKRGKHTHRCHGKHRSTCLWDGRGVRKNVR</sequence>
<protein>
    <submittedName>
        <fullName evidence="2">Uncharacterized protein</fullName>
    </submittedName>
</protein>
<accession>A0ABU1IH28</accession>
<feature type="compositionally biased region" description="Basic residues" evidence="1">
    <location>
        <begin position="23"/>
        <end position="47"/>
    </location>
</feature>
<dbReference type="Proteomes" id="UP001185012">
    <property type="component" value="Unassembled WGS sequence"/>
</dbReference>
<reference evidence="2 3" key="1">
    <citation type="submission" date="2023-07" db="EMBL/GenBank/DDBJ databases">
        <title>Genomic Encyclopedia of Type Strains, Phase IV (KMG-IV): sequencing the most valuable type-strain genomes for metagenomic binning, comparative biology and taxonomic classification.</title>
        <authorList>
            <person name="Goeker M."/>
        </authorList>
    </citation>
    <scope>NUCLEOTIDE SEQUENCE [LARGE SCALE GENOMIC DNA]</scope>
    <source>
        <strain evidence="2 3">DSM 45903</strain>
    </source>
</reference>
<feature type="region of interest" description="Disordered" evidence="1">
    <location>
        <begin position="13"/>
        <end position="47"/>
    </location>
</feature>
<gene>
    <name evidence="2" type="ORF">JOE21_000074</name>
</gene>